<keyword evidence="1" id="KW-0812">Transmembrane</keyword>
<evidence type="ECO:0000313" key="3">
    <source>
        <dbReference type="Proteomes" id="UP000009374"/>
    </source>
</evidence>
<evidence type="ECO:0000313" key="2">
    <source>
        <dbReference type="EMBL" id="EES52850.1"/>
    </source>
</evidence>
<evidence type="ECO:0008006" key="4">
    <source>
        <dbReference type="Google" id="ProtNLM"/>
    </source>
</evidence>
<feature type="transmembrane region" description="Helical" evidence="1">
    <location>
        <begin position="6"/>
        <end position="24"/>
    </location>
</feature>
<gene>
    <name evidence="2" type="ORF">UBAL3_92050219</name>
</gene>
<evidence type="ECO:0000256" key="1">
    <source>
        <dbReference type="SAM" id="Phobius"/>
    </source>
</evidence>
<keyword evidence="3" id="KW-1185">Reference proteome</keyword>
<keyword evidence="1" id="KW-0472">Membrane</keyword>
<keyword evidence="1" id="KW-1133">Transmembrane helix</keyword>
<proteinExistence type="predicted"/>
<accession>C6HXM1</accession>
<protein>
    <recommendedName>
        <fullName evidence="4">Sulphur transport domain-containing protein</fullName>
    </recommendedName>
</protein>
<dbReference type="Proteomes" id="UP000009374">
    <property type="component" value="Unassembled WGS sequence"/>
</dbReference>
<sequence>MDYTAMVVGGVAGGLFGFLVSAVLTRNGCGTVACRINRSPRIATLYYAFIGASLGLTLHAF</sequence>
<feature type="transmembrane region" description="Helical" evidence="1">
    <location>
        <begin position="44"/>
        <end position="60"/>
    </location>
</feature>
<dbReference type="AlphaFoldDB" id="C6HXM1"/>
<reference evidence="2 3" key="1">
    <citation type="journal article" date="2009" name="Appl. Environ. Microbiol.">
        <title>Community genomic and proteomic analyses of chemoautotrophic iron-oxidizing "Leptospirillum rubarum" (Group II) and "Leptospirillum ferrodiazotrophum" (Group III) bacteria in acid mine drainage biofilms.</title>
        <authorList>
            <person name="Goltsman D.S."/>
            <person name="Denef V.J."/>
            <person name="Singer S.W."/>
            <person name="VerBerkmoes N.C."/>
            <person name="Lefsrud M."/>
            <person name="Mueller R.S."/>
            <person name="Dick G.J."/>
            <person name="Sun C.L."/>
            <person name="Wheeler K.E."/>
            <person name="Zemla A."/>
            <person name="Baker B.J."/>
            <person name="Hauser L."/>
            <person name="Land M."/>
            <person name="Shah M.B."/>
            <person name="Thelen M.P."/>
            <person name="Hettich R.L."/>
            <person name="Banfield J.F."/>
        </authorList>
    </citation>
    <scope>NUCLEOTIDE SEQUENCE [LARGE SCALE GENOMIC DNA]</scope>
</reference>
<name>C6HXM1_9BACT</name>
<organism evidence="2 3">
    <name type="scientific">Leptospirillum ferrodiazotrophum</name>
    <dbReference type="NCBI Taxonomy" id="412449"/>
    <lineage>
        <taxon>Bacteria</taxon>
        <taxon>Pseudomonadati</taxon>
        <taxon>Nitrospirota</taxon>
        <taxon>Nitrospiria</taxon>
        <taxon>Nitrospirales</taxon>
        <taxon>Nitrospiraceae</taxon>
        <taxon>Leptospirillum</taxon>
    </lineage>
</organism>
<dbReference type="EMBL" id="GG693873">
    <property type="protein sequence ID" value="EES52850.1"/>
    <property type="molecule type" value="Genomic_DNA"/>
</dbReference>